<keyword evidence="8" id="KW-0408">Iron</keyword>
<evidence type="ECO:0000259" key="10">
    <source>
        <dbReference type="Pfam" id="PF00724"/>
    </source>
</evidence>
<dbReference type="SUPFAM" id="SSF51395">
    <property type="entry name" value="FMN-linked oxidoreductases"/>
    <property type="match status" value="1"/>
</dbReference>
<dbReference type="GO" id="GO:0046872">
    <property type="term" value="F:metal ion binding"/>
    <property type="evidence" value="ECO:0007669"/>
    <property type="project" value="UniProtKB-KW"/>
</dbReference>
<reference evidence="12 13" key="1">
    <citation type="submission" date="2019-09" db="EMBL/GenBank/DDBJ databases">
        <title>Taxonomic organization of the family Brucellaceae based on a phylogenomic approach.</title>
        <authorList>
            <person name="Leclercq S."/>
            <person name="Cloeckaert A."/>
            <person name="Zygmunt M.S."/>
        </authorList>
    </citation>
    <scope>NUCLEOTIDE SEQUENCE [LARGE SCALE GENOMIC DNA]</scope>
    <source>
        <strain evidence="12 13">WS1830</strain>
    </source>
</reference>
<evidence type="ECO:0000313" key="13">
    <source>
        <dbReference type="Proteomes" id="UP000481643"/>
    </source>
</evidence>
<dbReference type="CDD" id="cd04734">
    <property type="entry name" value="OYE_like_3_FMN"/>
    <property type="match status" value="1"/>
</dbReference>
<evidence type="ECO:0000256" key="4">
    <source>
        <dbReference type="ARBA" id="ARBA00022630"/>
    </source>
</evidence>
<comment type="cofactor">
    <cofactor evidence="1">
        <name>FMN</name>
        <dbReference type="ChEBI" id="CHEBI:58210"/>
    </cofactor>
</comment>
<evidence type="ECO:0000313" key="12">
    <source>
        <dbReference type="EMBL" id="KAB2675789.1"/>
    </source>
</evidence>
<name>A0A6L3Y439_9HYPH</name>
<keyword evidence="4" id="KW-0285">Flavoprotein</keyword>
<evidence type="ECO:0000256" key="7">
    <source>
        <dbReference type="ARBA" id="ARBA00023002"/>
    </source>
</evidence>
<evidence type="ECO:0000256" key="9">
    <source>
        <dbReference type="ARBA" id="ARBA00023014"/>
    </source>
</evidence>
<dbReference type="EMBL" id="WBVX01000053">
    <property type="protein sequence ID" value="KAB2675789.1"/>
    <property type="molecule type" value="Genomic_DNA"/>
</dbReference>
<dbReference type="Gene3D" id="3.50.50.60">
    <property type="entry name" value="FAD/NAD(P)-binding domain"/>
    <property type="match status" value="1"/>
</dbReference>
<evidence type="ECO:0000259" key="11">
    <source>
        <dbReference type="Pfam" id="PF07992"/>
    </source>
</evidence>
<keyword evidence="6" id="KW-0479">Metal-binding</keyword>
<evidence type="ECO:0000256" key="2">
    <source>
        <dbReference type="ARBA" id="ARBA00001966"/>
    </source>
</evidence>
<keyword evidence="7" id="KW-0560">Oxidoreductase</keyword>
<dbReference type="AlphaFoldDB" id="A0A6L3Y439"/>
<dbReference type="InterPro" id="IPR036188">
    <property type="entry name" value="FAD/NAD-bd_sf"/>
</dbReference>
<dbReference type="Gene3D" id="3.40.50.720">
    <property type="entry name" value="NAD(P)-binding Rossmann-like Domain"/>
    <property type="match status" value="1"/>
</dbReference>
<comment type="caution">
    <text evidence="12">The sequence shown here is derived from an EMBL/GenBank/DDBJ whole genome shotgun (WGS) entry which is preliminary data.</text>
</comment>
<evidence type="ECO:0000256" key="5">
    <source>
        <dbReference type="ARBA" id="ARBA00022643"/>
    </source>
</evidence>
<protein>
    <submittedName>
        <fullName evidence="12">NADH:flavin oxidoreductase</fullName>
    </submittedName>
</protein>
<accession>A0A6L3Y439</accession>
<evidence type="ECO:0000256" key="3">
    <source>
        <dbReference type="ARBA" id="ARBA00011048"/>
    </source>
</evidence>
<dbReference type="GO" id="GO:0051536">
    <property type="term" value="F:iron-sulfur cluster binding"/>
    <property type="evidence" value="ECO:0007669"/>
    <property type="project" value="UniProtKB-KW"/>
</dbReference>
<keyword evidence="5" id="KW-0288">FMN</keyword>
<dbReference type="Proteomes" id="UP000481643">
    <property type="component" value="Unassembled WGS sequence"/>
</dbReference>
<gene>
    <name evidence="12" type="ORF">F9L08_27405</name>
</gene>
<sequence>MTDTLALLKPFKLKHLTLRNRIMSTSHAPGYAEDGMPKDKYQLYHAEKAKGGIALTSFGGSSSVSKDSPLPFNQIDVSDDRVIPYFEQFAERVHAHGAAVMCQITHLGRRGAWDTRDWLPLIGPSTNREEMHGAYAKEMEDFDFRRVKRHFAEAAGRVQRGGLDGCELIATAHHLLDAFLSPVVNKRTDKYGGSRENRLRFVIEVIEEIRNVVGKDFILGMKFVANELQEGGMDAIECLRITQALAASGMLDYINVHQGHGDTVRGLQSMLPDMSYDSGAFLYLASAVKSEVDIPVFHSSAIRDLATAARAVAEGHVDMIAMTRAHIADPHLVRKMMEGREDDVRQCVGANYCIDRVSDGHPASCIQNVSTGREGQIPHEVNLSNAQKKVVIIGGGPGGLEAARVAALRGHKVVLLEKETQLGGQLRLAKAVSWRENMSGISRWLELQVRKLGVEIRMSTYATAELIQSENPDVVIVATGGTPAIPEISGREYITSGWDILSGATKPGDNVLIYDVTGDTQGLTVADYLSERGSLVEIVAPDQMIGAHMGGTGRINFMKRLHERDVIMTPGYYLRSVYVEGNALIAVLREAYSDRDQEREVTQIISENGVLPSDELYHQLRPESLNMGETDQQAFIDLKPQTIINNQAGSYQLYRIGDAVYSRNIHAAMYDAARLMRGL</sequence>
<dbReference type="InterPro" id="IPR001155">
    <property type="entry name" value="OxRdtase_FMN_N"/>
</dbReference>
<dbReference type="GO" id="GO:0010181">
    <property type="term" value="F:FMN binding"/>
    <property type="evidence" value="ECO:0007669"/>
    <property type="project" value="InterPro"/>
</dbReference>
<keyword evidence="9" id="KW-0411">Iron-sulfur</keyword>
<evidence type="ECO:0000256" key="6">
    <source>
        <dbReference type="ARBA" id="ARBA00022723"/>
    </source>
</evidence>
<comment type="cofactor">
    <cofactor evidence="2">
        <name>[4Fe-4S] cluster</name>
        <dbReference type="ChEBI" id="CHEBI:49883"/>
    </cofactor>
</comment>
<proteinExistence type="inferred from homology"/>
<dbReference type="SUPFAM" id="SSF51905">
    <property type="entry name" value="FAD/NAD(P)-binding domain"/>
    <property type="match status" value="1"/>
</dbReference>
<organism evidence="12 13">
    <name type="scientific">Brucella tritici</name>
    <dbReference type="NCBI Taxonomy" id="94626"/>
    <lineage>
        <taxon>Bacteria</taxon>
        <taxon>Pseudomonadati</taxon>
        <taxon>Pseudomonadota</taxon>
        <taxon>Alphaproteobacteria</taxon>
        <taxon>Hyphomicrobiales</taxon>
        <taxon>Brucellaceae</taxon>
        <taxon>Brucella/Ochrobactrum group</taxon>
        <taxon>Brucella</taxon>
    </lineage>
</organism>
<feature type="domain" description="FAD/NAD(P)-binding" evidence="11">
    <location>
        <begin position="388"/>
        <end position="669"/>
    </location>
</feature>
<dbReference type="PRINTS" id="PR00368">
    <property type="entry name" value="FADPNR"/>
</dbReference>
<dbReference type="InterPro" id="IPR051793">
    <property type="entry name" value="NADH:flavin_oxidoreductase"/>
</dbReference>
<dbReference type="PANTHER" id="PTHR42917">
    <property type="entry name" value="2,4-DIENOYL-COA REDUCTASE"/>
    <property type="match status" value="1"/>
</dbReference>
<comment type="similarity">
    <text evidence="3">In the N-terminal section; belongs to the NADH:flavin oxidoreductase/NADH oxidase family.</text>
</comment>
<dbReference type="InterPro" id="IPR013785">
    <property type="entry name" value="Aldolase_TIM"/>
</dbReference>
<dbReference type="GO" id="GO:0016491">
    <property type="term" value="F:oxidoreductase activity"/>
    <property type="evidence" value="ECO:0007669"/>
    <property type="project" value="UniProtKB-KW"/>
</dbReference>
<dbReference type="PRINTS" id="PR00411">
    <property type="entry name" value="PNDRDTASEI"/>
</dbReference>
<feature type="domain" description="NADH:flavin oxidoreductase/NADH oxidase N-terminal" evidence="10">
    <location>
        <begin position="7"/>
        <end position="342"/>
    </location>
</feature>
<dbReference type="InterPro" id="IPR023753">
    <property type="entry name" value="FAD/NAD-binding_dom"/>
</dbReference>
<dbReference type="RefSeq" id="WP_151654259.1">
    <property type="nucleotide sequence ID" value="NZ_WBVX01000053.1"/>
</dbReference>
<evidence type="ECO:0000256" key="1">
    <source>
        <dbReference type="ARBA" id="ARBA00001917"/>
    </source>
</evidence>
<dbReference type="PANTHER" id="PTHR42917:SF2">
    <property type="entry name" value="2,4-DIENOYL-COA REDUCTASE [(2E)-ENOYL-COA-PRODUCING]"/>
    <property type="match status" value="1"/>
</dbReference>
<dbReference type="Pfam" id="PF00724">
    <property type="entry name" value="Oxidored_FMN"/>
    <property type="match status" value="1"/>
</dbReference>
<dbReference type="Gene3D" id="3.20.20.70">
    <property type="entry name" value="Aldolase class I"/>
    <property type="match status" value="1"/>
</dbReference>
<evidence type="ECO:0000256" key="8">
    <source>
        <dbReference type="ARBA" id="ARBA00023004"/>
    </source>
</evidence>
<dbReference type="Pfam" id="PF07992">
    <property type="entry name" value="Pyr_redox_2"/>
    <property type="match status" value="1"/>
</dbReference>